<reference evidence="2" key="1">
    <citation type="journal article" date="2021" name="Nat. Commun.">
        <title>Genetic determinants of endophytism in the Arabidopsis root mycobiome.</title>
        <authorList>
            <person name="Mesny F."/>
            <person name="Miyauchi S."/>
            <person name="Thiergart T."/>
            <person name="Pickel B."/>
            <person name="Atanasova L."/>
            <person name="Karlsson M."/>
            <person name="Huettel B."/>
            <person name="Barry K.W."/>
            <person name="Haridas S."/>
            <person name="Chen C."/>
            <person name="Bauer D."/>
            <person name="Andreopoulos W."/>
            <person name="Pangilinan J."/>
            <person name="LaButti K."/>
            <person name="Riley R."/>
            <person name="Lipzen A."/>
            <person name="Clum A."/>
            <person name="Drula E."/>
            <person name="Henrissat B."/>
            <person name="Kohler A."/>
            <person name="Grigoriev I.V."/>
            <person name="Martin F.M."/>
            <person name="Hacquard S."/>
        </authorList>
    </citation>
    <scope>NUCLEOTIDE SEQUENCE</scope>
    <source>
        <strain evidence="2">MPI-CAGE-CH-0230</strain>
    </source>
</reference>
<comment type="caution">
    <text evidence="2">The sequence shown here is derived from an EMBL/GenBank/DDBJ whole genome shotgun (WGS) entry which is preliminary data.</text>
</comment>
<feature type="signal peptide" evidence="1">
    <location>
        <begin position="1"/>
        <end position="16"/>
    </location>
</feature>
<evidence type="ECO:0000256" key="1">
    <source>
        <dbReference type="SAM" id="SignalP"/>
    </source>
</evidence>
<name>A0A9P8XX43_9PEZI</name>
<dbReference type="AlphaFoldDB" id="A0A9P8XX43"/>
<proteinExistence type="predicted"/>
<keyword evidence="3" id="KW-1185">Reference proteome</keyword>
<sequence length="134" mass="14285">MKAVTVLAFISSSVLAAPAAEDAFSLEARAIPSVGLGQQIQADTQINDWVVWEHGKTACPNTRAIAHLVYSPCGIKFTAPGSSERVQFCSCIGGTGAPTALCDANGKKIRDCKTKNDKINCHNGVHDIVQHRYC</sequence>
<dbReference type="RefSeq" id="XP_046007748.1">
    <property type="nucleotide sequence ID" value="XM_046161231.1"/>
</dbReference>
<organism evidence="2 3">
    <name type="scientific">Microdochium trichocladiopsis</name>
    <dbReference type="NCBI Taxonomy" id="1682393"/>
    <lineage>
        <taxon>Eukaryota</taxon>
        <taxon>Fungi</taxon>
        <taxon>Dikarya</taxon>
        <taxon>Ascomycota</taxon>
        <taxon>Pezizomycotina</taxon>
        <taxon>Sordariomycetes</taxon>
        <taxon>Xylariomycetidae</taxon>
        <taxon>Xylariales</taxon>
        <taxon>Microdochiaceae</taxon>
        <taxon>Microdochium</taxon>
    </lineage>
</organism>
<evidence type="ECO:0000313" key="3">
    <source>
        <dbReference type="Proteomes" id="UP000756346"/>
    </source>
</evidence>
<evidence type="ECO:0000313" key="2">
    <source>
        <dbReference type="EMBL" id="KAH7021547.1"/>
    </source>
</evidence>
<dbReference type="EMBL" id="JAGTJQ010000010">
    <property type="protein sequence ID" value="KAH7021547.1"/>
    <property type="molecule type" value="Genomic_DNA"/>
</dbReference>
<dbReference type="OrthoDB" id="4438755at2759"/>
<dbReference type="GeneID" id="70190777"/>
<gene>
    <name evidence="2" type="ORF">B0I36DRAFT_388219</name>
</gene>
<accession>A0A9P8XX43</accession>
<protein>
    <recommendedName>
        <fullName evidence="4">Cyanovirin-N domain-containing protein</fullName>
    </recommendedName>
</protein>
<evidence type="ECO:0008006" key="4">
    <source>
        <dbReference type="Google" id="ProtNLM"/>
    </source>
</evidence>
<keyword evidence="1" id="KW-0732">Signal</keyword>
<feature type="chain" id="PRO_5040415691" description="Cyanovirin-N domain-containing protein" evidence="1">
    <location>
        <begin position="17"/>
        <end position="134"/>
    </location>
</feature>
<dbReference type="Proteomes" id="UP000756346">
    <property type="component" value="Unassembled WGS sequence"/>
</dbReference>